<protein>
    <recommendedName>
        <fullName evidence="4">ZP domain-containing protein</fullName>
    </recommendedName>
</protein>
<dbReference type="Proteomes" id="UP001497472">
    <property type="component" value="Unassembled WGS sequence"/>
</dbReference>
<keyword evidence="3" id="KW-0472">Membrane</keyword>
<organism evidence="5 6">
    <name type="scientific">Leptosia nina</name>
    <dbReference type="NCBI Taxonomy" id="320188"/>
    <lineage>
        <taxon>Eukaryota</taxon>
        <taxon>Metazoa</taxon>
        <taxon>Ecdysozoa</taxon>
        <taxon>Arthropoda</taxon>
        <taxon>Hexapoda</taxon>
        <taxon>Insecta</taxon>
        <taxon>Pterygota</taxon>
        <taxon>Neoptera</taxon>
        <taxon>Endopterygota</taxon>
        <taxon>Lepidoptera</taxon>
        <taxon>Glossata</taxon>
        <taxon>Ditrysia</taxon>
        <taxon>Papilionoidea</taxon>
        <taxon>Pieridae</taxon>
        <taxon>Pierinae</taxon>
        <taxon>Leptosia</taxon>
    </lineage>
</organism>
<proteinExistence type="predicted"/>
<dbReference type="PROSITE" id="PS51034">
    <property type="entry name" value="ZP_2"/>
    <property type="match status" value="1"/>
</dbReference>
<dbReference type="AlphaFoldDB" id="A0AAV1J150"/>
<keyword evidence="3" id="KW-1133">Transmembrane helix</keyword>
<dbReference type="Pfam" id="PF25057">
    <property type="entry name" value="CUT_N"/>
    <property type="match status" value="1"/>
</dbReference>
<dbReference type="Gene3D" id="2.60.40.4100">
    <property type="entry name" value="Zona pellucida, ZP-C domain"/>
    <property type="match status" value="1"/>
</dbReference>
<name>A0AAV1J150_9NEOP</name>
<dbReference type="InterPro" id="IPR056953">
    <property type="entry name" value="CUT_N"/>
</dbReference>
<accession>A0AAV1J150</accession>
<evidence type="ECO:0000256" key="2">
    <source>
        <dbReference type="SAM" id="MobiDB-lite"/>
    </source>
</evidence>
<dbReference type="Pfam" id="PF00100">
    <property type="entry name" value="Zona_pellucida"/>
    <property type="match status" value="1"/>
</dbReference>
<feature type="domain" description="ZP" evidence="4">
    <location>
        <begin position="275"/>
        <end position="532"/>
    </location>
</feature>
<keyword evidence="3" id="KW-0812">Transmembrane</keyword>
<evidence type="ECO:0000313" key="5">
    <source>
        <dbReference type="EMBL" id="CAK1543159.1"/>
    </source>
</evidence>
<dbReference type="InterPro" id="IPR055355">
    <property type="entry name" value="ZP-C"/>
</dbReference>
<feature type="transmembrane region" description="Helical" evidence="3">
    <location>
        <begin position="585"/>
        <end position="607"/>
    </location>
</feature>
<evidence type="ECO:0000259" key="4">
    <source>
        <dbReference type="PROSITE" id="PS51034"/>
    </source>
</evidence>
<evidence type="ECO:0000313" key="6">
    <source>
        <dbReference type="Proteomes" id="UP001497472"/>
    </source>
</evidence>
<sequence>METERFSAAIAGSSRDENWRRKCGCLRTSDKLKKLLEQFPAAPPPTPLVDVSLTPLKHTCISAYCTQVNHPPFSQADEITRPRLRSLEKDVPLKKGVSKPWRLIQELVQLLQFSVTTTAVALYYLIYCYMQLIYYALWSAIYFHNADGPMKLTIGVIAITSLVNANAVSRSSQESSAESSEFSTDNALSSELHEGSGDEPQPVFTKIKNQTRDALKTDGSEQDPVFLSDKNNYIPVSIKPRSPSSEVAWREPPAWEREYRRHRTNGSRVQYIEAECQDDFMKIRVGFNGSFSGLVYSAGYSYDPDCMYINGSGRDYYEFYIQLNRCGTLGRNGQHDDTRKHPTKNLMWNTITVQYNPLIEEELDEHFKVTCEYGYDFWKTVTFPFLDVEVATGNPVVFTLQPPECYMEIRSGYGATGARVAGPVRVGDPLTLLIYMRSAYDGFDIVVNDCFAHNGAAKRIQLIDELGCPVDDKLISRFRGSWSESGVFETQVYAYMKTFRFTGSPALYIECDVRMCHGRCPSQPCHWRNMKNVRRRSVDEAASVAPRLSENISLFQSLRVLQEGEEDEEFSKAVANGQTCMKTSALSAMIVSCGLLIAALIAALLVAARGWRRSERRTPLHAYVPHKGRIK</sequence>
<dbReference type="EMBL" id="CAVLEF010000004">
    <property type="protein sequence ID" value="CAK1543159.1"/>
    <property type="molecule type" value="Genomic_DNA"/>
</dbReference>
<evidence type="ECO:0000256" key="1">
    <source>
        <dbReference type="ARBA" id="ARBA00023157"/>
    </source>
</evidence>
<comment type="caution">
    <text evidence="5">The sequence shown here is derived from an EMBL/GenBank/DDBJ whole genome shotgun (WGS) entry which is preliminary data.</text>
</comment>
<dbReference type="PANTHER" id="PTHR46560">
    <property type="entry name" value="CYPHER, ISOFORM B"/>
    <property type="match status" value="1"/>
</dbReference>
<dbReference type="SMART" id="SM00241">
    <property type="entry name" value="ZP"/>
    <property type="match status" value="1"/>
</dbReference>
<feature type="region of interest" description="Disordered" evidence="2">
    <location>
        <begin position="173"/>
        <end position="203"/>
    </location>
</feature>
<gene>
    <name evidence="5" type="ORF">LNINA_LOCUS2993</name>
</gene>
<evidence type="ECO:0000256" key="3">
    <source>
        <dbReference type="SAM" id="Phobius"/>
    </source>
</evidence>
<keyword evidence="1" id="KW-1015">Disulfide bond</keyword>
<dbReference type="InterPro" id="IPR001507">
    <property type="entry name" value="ZP_dom"/>
</dbReference>
<reference evidence="5 6" key="1">
    <citation type="submission" date="2023-11" db="EMBL/GenBank/DDBJ databases">
        <authorList>
            <person name="Okamura Y."/>
        </authorList>
    </citation>
    <scope>NUCLEOTIDE SEQUENCE [LARGE SCALE GENOMIC DNA]</scope>
</reference>
<dbReference type="PANTHER" id="PTHR46560:SF3">
    <property type="entry name" value="ZP DOMAIN-CONTAINING PROTEIN"/>
    <property type="match status" value="1"/>
</dbReference>
<keyword evidence="6" id="KW-1185">Reference proteome</keyword>
<dbReference type="InterPro" id="IPR042235">
    <property type="entry name" value="ZP-C_dom"/>
</dbReference>
<feature type="compositionally biased region" description="Low complexity" evidence="2">
    <location>
        <begin position="173"/>
        <end position="183"/>
    </location>
</feature>